<organism evidence="2 3">
    <name type="scientific">Azonexus fungiphilus</name>
    <dbReference type="NCBI Taxonomy" id="146940"/>
    <lineage>
        <taxon>Bacteria</taxon>
        <taxon>Pseudomonadati</taxon>
        <taxon>Pseudomonadota</taxon>
        <taxon>Betaproteobacteria</taxon>
        <taxon>Rhodocyclales</taxon>
        <taxon>Azonexaceae</taxon>
        <taxon>Azonexus</taxon>
    </lineage>
</organism>
<evidence type="ECO:0000313" key="2">
    <source>
        <dbReference type="EMBL" id="RKT50694.1"/>
    </source>
</evidence>
<feature type="signal peptide" evidence="1">
    <location>
        <begin position="1"/>
        <end position="20"/>
    </location>
</feature>
<evidence type="ECO:0000313" key="3">
    <source>
        <dbReference type="Proteomes" id="UP000270626"/>
    </source>
</evidence>
<feature type="chain" id="PRO_5019761973" description="Peptidoglycan-binding protein CsiV" evidence="1">
    <location>
        <begin position="21"/>
        <end position="229"/>
    </location>
</feature>
<dbReference type="EMBL" id="RBXP01000017">
    <property type="protein sequence ID" value="RKT50694.1"/>
    <property type="molecule type" value="Genomic_DNA"/>
</dbReference>
<dbReference type="Proteomes" id="UP000270626">
    <property type="component" value="Unassembled WGS sequence"/>
</dbReference>
<gene>
    <name evidence="2" type="ORF">DFR40_2616</name>
</gene>
<proteinExistence type="predicted"/>
<evidence type="ECO:0008006" key="4">
    <source>
        <dbReference type="Google" id="ProtNLM"/>
    </source>
</evidence>
<sequence>MKSTPLLLALLLSCPLAAVAEPGPALYRVFAEQPAAADCIEVDIDLAHGETPEALPGALRYPLRGKEIAEGWSWPEGVSSDPDYFRYKYLPLASESEDRRSYEAEDMVGEPQTMTERWRYDYFLAFANFAAFIDAADDDAALVLALPADADPARLALRAEACLTQPTTRESTTFWKATHAKPVDLTLKKRYLVGELKAVHAVALDDGRRLATLQARPIPPAVHKESDHD</sequence>
<comment type="caution">
    <text evidence="2">The sequence shown here is derived from an EMBL/GenBank/DDBJ whole genome shotgun (WGS) entry which is preliminary data.</text>
</comment>
<dbReference type="RefSeq" id="WP_147431330.1">
    <property type="nucleotide sequence ID" value="NZ_RBXP01000017.1"/>
</dbReference>
<dbReference type="OrthoDB" id="9179455at2"/>
<dbReference type="AlphaFoldDB" id="A0A495VMY8"/>
<name>A0A495VMY8_9RHOO</name>
<keyword evidence="3" id="KW-1185">Reference proteome</keyword>
<evidence type="ECO:0000256" key="1">
    <source>
        <dbReference type="SAM" id="SignalP"/>
    </source>
</evidence>
<reference evidence="2 3" key="1">
    <citation type="submission" date="2018-10" db="EMBL/GenBank/DDBJ databases">
        <title>Genomic Encyclopedia of Type Strains, Phase IV (KMG-IV): sequencing the most valuable type-strain genomes for metagenomic binning, comparative biology and taxonomic classification.</title>
        <authorList>
            <person name="Goeker M."/>
        </authorList>
    </citation>
    <scope>NUCLEOTIDE SEQUENCE [LARGE SCALE GENOMIC DNA]</scope>
    <source>
        <strain evidence="2 3">DSM 23841</strain>
    </source>
</reference>
<protein>
    <recommendedName>
        <fullName evidence="4">Peptidoglycan-binding protein CsiV</fullName>
    </recommendedName>
</protein>
<keyword evidence="1" id="KW-0732">Signal</keyword>
<accession>A0A495VMY8</accession>